<feature type="domain" description="Thiolase N-terminal" evidence="10">
    <location>
        <begin position="15"/>
        <end position="287"/>
    </location>
</feature>
<comment type="subunit">
    <text evidence="8">Heterotetramer of two alpha chains (FadJ) and two beta chains (FadI).</text>
</comment>
<keyword evidence="4 8" id="KW-0276">Fatty acid metabolism</keyword>
<dbReference type="InterPro" id="IPR002155">
    <property type="entry name" value="Thiolase"/>
</dbReference>
<evidence type="ECO:0000259" key="11">
    <source>
        <dbReference type="Pfam" id="PF02803"/>
    </source>
</evidence>
<feature type="domain" description="Thiolase C-terminal" evidence="11">
    <location>
        <begin position="296"/>
        <end position="434"/>
    </location>
</feature>
<evidence type="ECO:0000256" key="6">
    <source>
        <dbReference type="ARBA" id="ARBA00023098"/>
    </source>
</evidence>
<evidence type="ECO:0000256" key="5">
    <source>
        <dbReference type="ARBA" id="ARBA00022963"/>
    </source>
</evidence>
<dbReference type="InterPro" id="IPR020610">
    <property type="entry name" value="Thiolase_AS"/>
</dbReference>
<evidence type="ECO:0000256" key="4">
    <source>
        <dbReference type="ARBA" id="ARBA00022832"/>
    </source>
</evidence>
<feature type="active site" description="Proton acceptor" evidence="8">
    <location>
        <position position="392"/>
    </location>
</feature>
<comment type="catalytic activity">
    <reaction evidence="8">
        <text>an acyl-CoA + acetyl-CoA = a 3-oxoacyl-CoA + CoA</text>
        <dbReference type="Rhea" id="RHEA:21564"/>
        <dbReference type="ChEBI" id="CHEBI:57287"/>
        <dbReference type="ChEBI" id="CHEBI:57288"/>
        <dbReference type="ChEBI" id="CHEBI:58342"/>
        <dbReference type="ChEBI" id="CHEBI:90726"/>
        <dbReference type="EC" id="2.3.1.16"/>
    </reaction>
</comment>
<keyword evidence="13" id="KW-1185">Reference proteome</keyword>
<evidence type="ECO:0000256" key="3">
    <source>
        <dbReference type="ARBA" id="ARBA00022679"/>
    </source>
</evidence>
<proteinExistence type="inferred from homology"/>
<dbReference type="PANTHER" id="PTHR18919">
    <property type="entry name" value="ACETYL-COA C-ACYLTRANSFERASE"/>
    <property type="match status" value="1"/>
</dbReference>
<feature type="active site" description="Proton acceptor" evidence="8">
    <location>
        <position position="422"/>
    </location>
</feature>
<evidence type="ECO:0000259" key="10">
    <source>
        <dbReference type="Pfam" id="PF00108"/>
    </source>
</evidence>
<evidence type="ECO:0000313" key="12">
    <source>
        <dbReference type="EMBL" id="WOT04028.1"/>
    </source>
</evidence>
<dbReference type="InterPro" id="IPR012806">
    <property type="entry name" value="Ac-CoA_C-AcTrfase_FadI"/>
</dbReference>
<dbReference type="PIRSF" id="PIRSF000429">
    <property type="entry name" value="Ac-CoA_Ac_transf"/>
    <property type="match status" value="1"/>
</dbReference>
<dbReference type="NCBIfam" id="TIGR02446">
    <property type="entry name" value="FadI"/>
    <property type="match status" value="1"/>
</dbReference>
<keyword evidence="7 8" id="KW-0012">Acyltransferase</keyword>
<evidence type="ECO:0000256" key="9">
    <source>
        <dbReference type="RuleBase" id="RU003557"/>
    </source>
</evidence>
<comment type="similarity">
    <text evidence="1 8 9">Belongs to the thiolase-like superfamily. Thiolase family.</text>
</comment>
<dbReference type="GO" id="GO:0003988">
    <property type="term" value="F:acetyl-CoA C-acyltransferase activity"/>
    <property type="evidence" value="ECO:0007669"/>
    <property type="project" value="UniProtKB-EC"/>
</dbReference>
<dbReference type="NCBIfam" id="TIGR01930">
    <property type="entry name" value="AcCoA-C-Actrans"/>
    <property type="match status" value="1"/>
</dbReference>
<dbReference type="EMBL" id="CP136522">
    <property type="protein sequence ID" value="WOT04028.1"/>
    <property type="molecule type" value="Genomic_DNA"/>
</dbReference>
<organism evidence="12 13">
    <name type="scientific">Shewanella youngdeokensis</name>
    <dbReference type="NCBI Taxonomy" id="2999068"/>
    <lineage>
        <taxon>Bacteria</taxon>
        <taxon>Pseudomonadati</taxon>
        <taxon>Pseudomonadota</taxon>
        <taxon>Gammaproteobacteria</taxon>
        <taxon>Alteromonadales</taxon>
        <taxon>Shewanellaceae</taxon>
        <taxon>Shewanella</taxon>
    </lineage>
</organism>
<comment type="function">
    <text evidence="8">Catalyzes the final step of fatty acid oxidation in which acetyl-CoA is released and the CoA ester of a fatty acid two carbons shorter is formed.</text>
</comment>
<dbReference type="Pfam" id="PF00108">
    <property type="entry name" value="Thiolase_N"/>
    <property type="match status" value="1"/>
</dbReference>
<gene>
    <name evidence="8 12" type="primary">fadI</name>
    <name evidence="12" type="ORF">RGE70_11855</name>
</gene>
<feature type="active site" description="Acyl-thioester intermediate" evidence="8">
    <location>
        <position position="99"/>
    </location>
</feature>
<protein>
    <recommendedName>
        <fullName evidence="8">3-ketoacyl-CoA thiolase</fullName>
        <ecNumber evidence="8">2.3.1.16</ecNumber>
    </recommendedName>
    <alternativeName>
        <fullName evidence="8">ACSs</fullName>
    </alternativeName>
    <alternativeName>
        <fullName evidence="8">Acetyl-CoA acyltransferase</fullName>
    </alternativeName>
    <alternativeName>
        <fullName evidence="8">Acyl-CoA ligase</fullName>
    </alternativeName>
    <alternativeName>
        <fullName evidence="8">Beta-ketothiolase</fullName>
    </alternativeName>
    <alternativeName>
        <fullName evidence="8">Fatty acid oxidation complex subunit beta</fullName>
    </alternativeName>
</protein>
<dbReference type="Gene3D" id="3.40.47.10">
    <property type="match status" value="1"/>
</dbReference>
<dbReference type="Pfam" id="PF02803">
    <property type="entry name" value="Thiolase_C"/>
    <property type="match status" value="1"/>
</dbReference>
<evidence type="ECO:0000256" key="8">
    <source>
        <dbReference type="HAMAP-Rule" id="MF_01618"/>
    </source>
</evidence>
<dbReference type="InterPro" id="IPR020613">
    <property type="entry name" value="Thiolase_CS"/>
</dbReference>
<dbReference type="InterPro" id="IPR016039">
    <property type="entry name" value="Thiolase-like"/>
</dbReference>
<comment type="subcellular location">
    <subcellularLocation>
        <location evidence="8">Cytoplasm</location>
    </subcellularLocation>
</comment>
<dbReference type="SUPFAM" id="SSF53901">
    <property type="entry name" value="Thiolase-like"/>
    <property type="match status" value="2"/>
</dbReference>
<evidence type="ECO:0000256" key="1">
    <source>
        <dbReference type="ARBA" id="ARBA00010982"/>
    </source>
</evidence>
<evidence type="ECO:0000256" key="2">
    <source>
        <dbReference type="ARBA" id="ARBA00022490"/>
    </source>
</evidence>
<dbReference type="EC" id="2.3.1.16" evidence="8"/>
<dbReference type="HAMAP" id="MF_01618">
    <property type="entry name" value="FadI"/>
    <property type="match status" value="1"/>
</dbReference>
<accession>A0ABZ0JUP6</accession>
<dbReference type="InterPro" id="IPR020616">
    <property type="entry name" value="Thiolase_N"/>
</dbReference>
<dbReference type="NCBIfam" id="NF006516">
    <property type="entry name" value="PRK08963.1"/>
    <property type="match status" value="1"/>
</dbReference>
<keyword evidence="2 8" id="KW-0963">Cytoplasm</keyword>
<sequence>MSERQQVTNARGERIAIVSGLRTPFAKQATAFHGVSALDMGKMVVNELISRTELDPKLIQQLVYGQVVLMPEAPNIAREIVLGTGMNNSTDAYSVTRACATSFQSTVNVAESIMSGNMDIGIAGGADSSSVVPIGVSKRLAHALIDLNKARSFSQKLAIFRRLGLKDLLPVPPAVAEYSTGLSMGQTAEQMAKTYNISRADQDALAHRSHTLATETWNAGKLAHEVMTAHVPPYKSFIERDNNIRENSSLDSYAKLRPAFDRQHGSVTAANSTPLTDGASAVLLMSEGKAKALGYTPLGYIKSYAFTAIDVWEDMLMGPSYATPLALQRAGMELEDLTLIEMHEAFAAQTLANMQMFGSKKFAAEKLGRNRAIGDIDMSKFNVLGGSLAYGHPFAATGTRLITQVCHELKRRGGGVGLATACAAGGLGAAMIVEVE</sequence>
<dbReference type="PROSITE" id="PS00099">
    <property type="entry name" value="THIOLASE_3"/>
    <property type="match status" value="1"/>
</dbReference>
<dbReference type="PANTHER" id="PTHR18919:SF107">
    <property type="entry name" value="ACETYL-COA ACETYLTRANSFERASE, CYTOSOLIC"/>
    <property type="match status" value="1"/>
</dbReference>
<evidence type="ECO:0000313" key="13">
    <source>
        <dbReference type="Proteomes" id="UP001529491"/>
    </source>
</evidence>
<keyword evidence="5 8" id="KW-0442">Lipid degradation</keyword>
<dbReference type="InterPro" id="IPR020617">
    <property type="entry name" value="Thiolase_C"/>
</dbReference>
<reference evidence="12 13" key="1">
    <citation type="submission" date="2023-10" db="EMBL/GenBank/DDBJ databases">
        <title>Complete genome sequence of Shewanella sp. DAU334.</title>
        <authorList>
            <person name="Lee Y.-S."/>
            <person name="Jeong H.-R."/>
            <person name="Hwang E.-J."/>
            <person name="Choi Y.-L."/>
            <person name="Kim G.-D."/>
        </authorList>
    </citation>
    <scope>NUCLEOTIDE SEQUENCE [LARGE SCALE GENOMIC DNA]</scope>
    <source>
        <strain evidence="12 13">DAU334</strain>
    </source>
</reference>
<dbReference type="CDD" id="cd00751">
    <property type="entry name" value="thiolase"/>
    <property type="match status" value="1"/>
</dbReference>
<name>A0ABZ0JUP6_9GAMM</name>
<evidence type="ECO:0000256" key="7">
    <source>
        <dbReference type="ARBA" id="ARBA00023315"/>
    </source>
</evidence>
<keyword evidence="6 8" id="KW-0443">Lipid metabolism</keyword>
<dbReference type="PROSITE" id="PS00737">
    <property type="entry name" value="THIOLASE_2"/>
    <property type="match status" value="1"/>
</dbReference>
<dbReference type="Proteomes" id="UP001529491">
    <property type="component" value="Chromosome"/>
</dbReference>
<comment type="pathway">
    <text evidence="8">Lipid metabolism; fatty acid beta-oxidation.</text>
</comment>
<dbReference type="RefSeq" id="WP_310471657.1">
    <property type="nucleotide sequence ID" value="NZ_CP136522.1"/>
</dbReference>
<keyword evidence="3 8" id="KW-0808">Transferase</keyword>